<name>A0ABP0MV46_9DINO</name>
<sequence>MPAELERRAALLHVLTRRGRKRRDARQRERALYLLELRPSVRAWRALATVHLQLSKFCKSRRPQRKHHKRLAVAAFRRACREPEERLRLLRCLTRRNAKHPTAFLRLSEALLAAKPDEAADALRKHLDIASHRLHERPNADERTLRLALAKHLLYIATNETPETISKDYVASLFDRFSPTFESRLEHLNYQVPQMIMQALRYSGWDVGAAPRNMRILDLGAGTGLLGEQLRDSAPRAFLEGLDLSAAMLSQAEKKGCYDLLHRTDMCQFLEANDEVDYRLITAADVFVYVTSLERIFLLAHRRLVADGIFAFSVEKPKGFCNDYRLEGTGRVAHNAGYVTALAGTSGFEVLRQLDCELRSEGREPVRRTLCKFWQQGRCLQAAGSCSWAHGEWEIGTPVGSVGSSNEMRGDEESALKRPRLE</sequence>
<keyword evidence="5" id="KW-1185">Reference proteome</keyword>
<dbReference type="InterPro" id="IPR029063">
    <property type="entry name" value="SAM-dependent_MTases_sf"/>
</dbReference>
<dbReference type="SUPFAM" id="SSF53335">
    <property type="entry name" value="S-adenosyl-L-methionine-dependent methyltransferases"/>
    <property type="match status" value="1"/>
</dbReference>
<evidence type="ECO:0000256" key="1">
    <source>
        <dbReference type="PROSITE-ProRule" id="PRU00723"/>
    </source>
</evidence>
<feature type="compositionally biased region" description="Basic and acidic residues" evidence="2">
    <location>
        <begin position="408"/>
        <end position="422"/>
    </location>
</feature>
<keyword evidence="1" id="KW-0862">Zinc</keyword>
<feature type="zinc finger region" description="C3H1-type" evidence="1">
    <location>
        <begin position="365"/>
        <end position="393"/>
    </location>
</feature>
<evidence type="ECO:0000256" key="2">
    <source>
        <dbReference type="SAM" id="MobiDB-lite"/>
    </source>
</evidence>
<comment type="caution">
    <text evidence="4">The sequence shown here is derived from an EMBL/GenBank/DDBJ whole genome shotgun (WGS) entry which is preliminary data.</text>
</comment>
<feature type="domain" description="C3H1-type" evidence="3">
    <location>
        <begin position="365"/>
        <end position="393"/>
    </location>
</feature>
<feature type="region of interest" description="Disordered" evidence="2">
    <location>
        <begin position="399"/>
        <end position="422"/>
    </location>
</feature>
<reference evidence="4 5" key="1">
    <citation type="submission" date="2024-02" db="EMBL/GenBank/DDBJ databases">
        <authorList>
            <person name="Chen Y."/>
            <person name="Shah S."/>
            <person name="Dougan E. K."/>
            <person name="Thang M."/>
            <person name="Chan C."/>
        </authorList>
    </citation>
    <scope>NUCLEOTIDE SEQUENCE [LARGE SCALE GENOMIC DNA]</scope>
</reference>
<keyword evidence="1" id="KW-0863">Zinc-finger</keyword>
<dbReference type="PROSITE" id="PS50103">
    <property type="entry name" value="ZF_C3H1"/>
    <property type="match status" value="1"/>
</dbReference>
<dbReference type="EMBL" id="CAXAMM010024113">
    <property type="protein sequence ID" value="CAK9054712.1"/>
    <property type="molecule type" value="Genomic_DNA"/>
</dbReference>
<dbReference type="InterPro" id="IPR000571">
    <property type="entry name" value="Znf_CCCH"/>
</dbReference>
<keyword evidence="1" id="KW-0479">Metal-binding</keyword>
<gene>
    <name evidence="4" type="ORF">SCF082_LOCUS29673</name>
</gene>
<protein>
    <submittedName>
        <fullName evidence="4">Malonyl-[acyl-carrier protein] O-methyltransferase (Malonyl-ACP O-methyltransferase) (Biotin synthesis protein BioC)</fullName>
    </submittedName>
</protein>
<proteinExistence type="predicted"/>
<evidence type="ECO:0000313" key="5">
    <source>
        <dbReference type="Proteomes" id="UP001642464"/>
    </source>
</evidence>
<dbReference type="CDD" id="cd02440">
    <property type="entry name" value="AdoMet_MTases"/>
    <property type="match status" value="1"/>
</dbReference>
<dbReference type="Pfam" id="PF08242">
    <property type="entry name" value="Methyltransf_12"/>
    <property type="match status" value="1"/>
</dbReference>
<organism evidence="4 5">
    <name type="scientific">Durusdinium trenchii</name>
    <dbReference type="NCBI Taxonomy" id="1381693"/>
    <lineage>
        <taxon>Eukaryota</taxon>
        <taxon>Sar</taxon>
        <taxon>Alveolata</taxon>
        <taxon>Dinophyceae</taxon>
        <taxon>Suessiales</taxon>
        <taxon>Symbiodiniaceae</taxon>
        <taxon>Durusdinium</taxon>
    </lineage>
</organism>
<evidence type="ECO:0000259" key="3">
    <source>
        <dbReference type="PROSITE" id="PS50103"/>
    </source>
</evidence>
<accession>A0ABP0MV46</accession>
<dbReference type="InterPro" id="IPR013217">
    <property type="entry name" value="Methyltransf_12"/>
</dbReference>
<dbReference type="Proteomes" id="UP001642464">
    <property type="component" value="Unassembled WGS sequence"/>
</dbReference>
<dbReference type="Gene3D" id="3.40.50.150">
    <property type="entry name" value="Vaccinia Virus protein VP39"/>
    <property type="match status" value="1"/>
</dbReference>
<evidence type="ECO:0000313" key="4">
    <source>
        <dbReference type="EMBL" id="CAK9054712.1"/>
    </source>
</evidence>